<evidence type="ECO:0000313" key="2">
    <source>
        <dbReference type="Proteomes" id="UP000295509"/>
    </source>
</evidence>
<dbReference type="EMBL" id="SORE01000001">
    <property type="protein sequence ID" value="TDY54716.1"/>
    <property type="molecule type" value="Genomic_DNA"/>
</dbReference>
<proteinExistence type="predicted"/>
<sequence length="55" mass="6017">MQLTQRHAGLGRARASLDFASGAYLGLAVLCHLSRDSLLSEPRRATPKPRTELAR</sequence>
<keyword evidence="2" id="KW-1185">Reference proteome</keyword>
<dbReference type="AlphaFoldDB" id="A0A4R8M0E3"/>
<name>A0A4R8M0E3_9BURK</name>
<organism evidence="1 2">
    <name type="scientific">Paraburkholderia rhizosphaerae</name>
    <dbReference type="NCBI Taxonomy" id="480658"/>
    <lineage>
        <taxon>Bacteria</taxon>
        <taxon>Pseudomonadati</taxon>
        <taxon>Pseudomonadota</taxon>
        <taxon>Betaproteobacteria</taxon>
        <taxon>Burkholderiales</taxon>
        <taxon>Burkholderiaceae</taxon>
        <taxon>Paraburkholderia</taxon>
    </lineage>
</organism>
<comment type="caution">
    <text evidence="1">The sequence shown here is derived from an EMBL/GenBank/DDBJ whole genome shotgun (WGS) entry which is preliminary data.</text>
</comment>
<gene>
    <name evidence="1" type="ORF">BX592_101172</name>
</gene>
<evidence type="ECO:0000313" key="1">
    <source>
        <dbReference type="EMBL" id="TDY54716.1"/>
    </source>
</evidence>
<protein>
    <submittedName>
        <fullName evidence="1">Uncharacterized protein</fullName>
    </submittedName>
</protein>
<dbReference type="Proteomes" id="UP000295509">
    <property type="component" value="Unassembled WGS sequence"/>
</dbReference>
<accession>A0A4R8M0E3</accession>
<reference evidence="1 2" key="1">
    <citation type="submission" date="2019-03" db="EMBL/GenBank/DDBJ databases">
        <title>Genomic Encyclopedia of Type Strains, Phase III (KMG-III): the genomes of soil and plant-associated and newly described type strains.</title>
        <authorList>
            <person name="Whitman W."/>
        </authorList>
    </citation>
    <scope>NUCLEOTIDE SEQUENCE [LARGE SCALE GENOMIC DNA]</scope>
    <source>
        <strain evidence="1 2">LMG 29544</strain>
    </source>
</reference>